<organism evidence="1 2">
    <name type="scientific">Isoptericola peretonis</name>
    <dbReference type="NCBI Taxonomy" id="2918523"/>
    <lineage>
        <taxon>Bacteria</taxon>
        <taxon>Bacillati</taxon>
        <taxon>Actinomycetota</taxon>
        <taxon>Actinomycetes</taxon>
        <taxon>Micrococcales</taxon>
        <taxon>Promicromonosporaceae</taxon>
        <taxon>Isoptericola</taxon>
    </lineage>
</organism>
<gene>
    <name evidence="1" type="ORF">M1843_11340</name>
</gene>
<dbReference type="RefSeq" id="WP_416344183.1">
    <property type="nucleotide sequence ID" value="NZ_JALQCY010000003.1"/>
</dbReference>
<dbReference type="Proteomes" id="UP001651050">
    <property type="component" value="Unassembled WGS sequence"/>
</dbReference>
<evidence type="ECO:0000313" key="1">
    <source>
        <dbReference type="EMBL" id="MCK9794339.1"/>
    </source>
</evidence>
<protein>
    <submittedName>
        <fullName evidence="1">Uncharacterized protein</fullName>
    </submittedName>
</protein>
<accession>A0ABT0J4G0</accession>
<comment type="caution">
    <text evidence="1">The sequence shown here is derived from an EMBL/GenBank/DDBJ whole genome shotgun (WGS) entry which is preliminary data.</text>
</comment>
<dbReference type="EMBL" id="JALQCY010000003">
    <property type="protein sequence ID" value="MCK9794339.1"/>
    <property type="molecule type" value="Genomic_DNA"/>
</dbReference>
<keyword evidence="2" id="KW-1185">Reference proteome</keyword>
<evidence type="ECO:0000313" key="2">
    <source>
        <dbReference type="Proteomes" id="UP001651050"/>
    </source>
</evidence>
<name>A0ABT0J4G0_9MICO</name>
<sequence>MPRHYVLLVGHANGELQFYEPGSGEVRSVGVEDAVAGHGPIGAYGGWDAIYGAAVPEG</sequence>
<proteinExistence type="predicted"/>
<reference evidence="1 2" key="1">
    <citation type="submission" date="2022-02" db="EMBL/GenBank/DDBJ databases">
        <title>The car tank lid bacteriome: a reservoir of bacteria with potential in bioremediation of fuel.</title>
        <authorList>
            <person name="Vidal-Verdu A."/>
            <person name="Gomez-Martinez D."/>
            <person name="Latorre-Perez A."/>
            <person name="Pereto J."/>
            <person name="Porcar M."/>
        </authorList>
    </citation>
    <scope>NUCLEOTIDE SEQUENCE [LARGE SCALE GENOMIC DNA]</scope>
    <source>
        <strain evidence="1 2">4D.3</strain>
    </source>
</reference>